<comment type="caution">
    <text evidence="2">The sequence shown here is derived from an EMBL/GenBank/DDBJ whole genome shotgun (WGS) entry which is preliminary data.</text>
</comment>
<dbReference type="AlphaFoldDB" id="B1BVQ9"/>
<dbReference type="RefSeq" id="WP_003465016.1">
    <property type="nucleotide sequence ID" value="NZ_ABDW01000027.1"/>
</dbReference>
<keyword evidence="1" id="KW-1133">Transmembrane helix</keyword>
<dbReference type="Proteomes" id="UP000005337">
    <property type="component" value="Unassembled WGS sequence"/>
</dbReference>
<evidence type="ECO:0000313" key="2">
    <source>
        <dbReference type="EMBL" id="EDT14176.1"/>
    </source>
</evidence>
<gene>
    <name evidence="2" type="ORF">AC3_A0639</name>
</gene>
<dbReference type="EMBL" id="ABDW01000027">
    <property type="protein sequence ID" value="EDT14176.1"/>
    <property type="molecule type" value="Genomic_DNA"/>
</dbReference>
<sequence>MEKFAMFVIGIYILNLDHWTSKFVRTGIYGLMLIDLIRNLREFNLVNILMIFTGIFILNLPNIIKFYFRKKFYYR</sequence>
<accession>B1BVQ9</accession>
<protein>
    <submittedName>
        <fullName evidence="2">Uncharacterized protein</fullName>
    </submittedName>
</protein>
<keyword evidence="1" id="KW-0472">Membrane</keyword>
<name>B1BVQ9_CLOPF</name>
<proteinExistence type="predicted"/>
<evidence type="ECO:0000256" key="1">
    <source>
        <dbReference type="SAM" id="Phobius"/>
    </source>
</evidence>
<keyword evidence="1" id="KW-0812">Transmembrane</keyword>
<evidence type="ECO:0000313" key="3">
    <source>
        <dbReference type="Proteomes" id="UP000005337"/>
    </source>
</evidence>
<feature type="transmembrane region" description="Helical" evidence="1">
    <location>
        <begin position="45"/>
        <end position="68"/>
    </location>
</feature>
<reference evidence="2 3" key="1">
    <citation type="submission" date="2007-07" db="EMBL/GenBank/DDBJ databases">
        <title>Annotation of Clostridium perfringens E str. JGS1987.</title>
        <authorList>
            <person name="Paulsen I."/>
            <person name="Sebastian Y."/>
        </authorList>
    </citation>
    <scope>NUCLEOTIDE SEQUENCE [LARGE SCALE GENOMIC DNA]</scope>
    <source>
        <strain evidence="3">E str. JGS1987</strain>
    </source>
</reference>
<organism evidence="2 3">
    <name type="scientific">Clostridium perfringens E str. JGS1987</name>
    <dbReference type="NCBI Taxonomy" id="451755"/>
    <lineage>
        <taxon>Bacteria</taxon>
        <taxon>Bacillati</taxon>
        <taxon>Bacillota</taxon>
        <taxon>Clostridia</taxon>
        <taxon>Eubacteriales</taxon>
        <taxon>Clostridiaceae</taxon>
        <taxon>Clostridium</taxon>
    </lineage>
</organism>